<dbReference type="InterPro" id="IPR006059">
    <property type="entry name" value="SBP"/>
</dbReference>
<name>A0A934JUM1_9GAMM</name>
<dbReference type="AlphaFoldDB" id="A0A934JUM1"/>
<dbReference type="Proteomes" id="UP000628710">
    <property type="component" value="Unassembled WGS sequence"/>
</dbReference>
<keyword evidence="3" id="KW-1185">Reference proteome</keyword>
<accession>A0A934JUM1</accession>
<dbReference type="GO" id="GO:0015888">
    <property type="term" value="P:thiamine transport"/>
    <property type="evidence" value="ECO:0007669"/>
    <property type="project" value="TreeGrafter"/>
</dbReference>
<dbReference type="CDD" id="cd13589">
    <property type="entry name" value="PBP2_polyamine_RpCGA009"/>
    <property type="match status" value="1"/>
</dbReference>
<dbReference type="GO" id="GO:0030976">
    <property type="term" value="F:thiamine pyrophosphate binding"/>
    <property type="evidence" value="ECO:0007669"/>
    <property type="project" value="TreeGrafter"/>
</dbReference>
<dbReference type="EMBL" id="JAEMNX010000007">
    <property type="protein sequence ID" value="MBJ7537650.1"/>
    <property type="molecule type" value="Genomic_DNA"/>
</dbReference>
<proteinExistence type="predicted"/>
<comment type="caution">
    <text evidence="2">The sequence shown here is derived from an EMBL/GenBank/DDBJ whole genome shotgun (WGS) entry which is preliminary data.</text>
</comment>
<evidence type="ECO:0000313" key="3">
    <source>
        <dbReference type="Proteomes" id="UP000628710"/>
    </source>
</evidence>
<gene>
    <name evidence="2" type="ORF">I8J31_08210</name>
</gene>
<dbReference type="PANTHER" id="PTHR30006:SF2">
    <property type="entry name" value="ABC TRANSPORTER SUBSTRATE-BINDING PROTEIN"/>
    <property type="match status" value="1"/>
</dbReference>
<dbReference type="GO" id="GO:0030975">
    <property type="term" value="F:thiamine binding"/>
    <property type="evidence" value="ECO:0007669"/>
    <property type="project" value="TreeGrafter"/>
</dbReference>
<dbReference type="Pfam" id="PF13416">
    <property type="entry name" value="SBP_bac_8"/>
    <property type="match status" value="1"/>
</dbReference>
<dbReference type="GO" id="GO:0030288">
    <property type="term" value="C:outer membrane-bounded periplasmic space"/>
    <property type="evidence" value="ECO:0007669"/>
    <property type="project" value="TreeGrafter"/>
</dbReference>
<dbReference type="SUPFAM" id="SSF53850">
    <property type="entry name" value="Periplasmic binding protein-like II"/>
    <property type="match status" value="1"/>
</dbReference>
<protein>
    <submittedName>
        <fullName evidence="2">Polyamine ABC transporter substrate-binding protein</fullName>
    </submittedName>
</protein>
<organism evidence="2 3">
    <name type="scientific">Marinomonas transparens</name>
    <dbReference type="NCBI Taxonomy" id="2795388"/>
    <lineage>
        <taxon>Bacteria</taxon>
        <taxon>Pseudomonadati</taxon>
        <taxon>Pseudomonadota</taxon>
        <taxon>Gammaproteobacteria</taxon>
        <taxon>Oceanospirillales</taxon>
        <taxon>Oceanospirillaceae</taxon>
        <taxon>Marinomonas</taxon>
    </lineage>
</organism>
<reference evidence="2" key="1">
    <citation type="submission" date="2020-12" db="EMBL/GenBank/DDBJ databases">
        <title>Marinomonas arctica sp. nov., a psychrotolerant bacterium isolated from the Arctic.</title>
        <authorList>
            <person name="Zhang Y."/>
        </authorList>
    </citation>
    <scope>NUCLEOTIDE SEQUENCE</scope>
    <source>
        <strain evidence="2">C1424</strain>
    </source>
</reference>
<keyword evidence="1" id="KW-0732">Signal</keyword>
<sequence length="325" mass="35453">MAETKTLYLGAYGGSTEKLMMEKILPVWEKANNAKVVYVPGNSTKTLAKLQAQKSNQELDVVFLDDGPMYKAISLGFCADIKDASIFNDVYDIAKMKTEKAVGLGFVVTGLAYDKQVFKAKGWDAPTSWADLADPKYKGKLVVPPVSNTYGLHALVMTARLNGGSETNIQPGFDQMIDKIASNVLVFEPSSGKLSELFQTKEVALASWGSGRMKSLSDTGFPGGFVYPKEGGVALMIATCPVVNSDVPELAQSLIQYLLTADVQKQIAEVKGWGPTNMKTVLPKELGDSIPYGPEKINALQTVDWTVINPVRAKWTKQWSRQVEK</sequence>
<dbReference type="PANTHER" id="PTHR30006">
    <property type="entry name" value="THIAMINE-BINDING PERIPLASMIC PROTEIN-RELATED"/>
    <property type="match status" value="1"/>
</dbReference>
<evidence type="ECO:0000256" key="1">
    <source>
        <dbReference type="ARBA" id="ARBA00022729"/>
    </source>
</evidence>
<dbReference type="Gene3D" id="3.40.190.10">
    <property type="entry name" value="Periplasmic binding protein-like II"/>
    <property type="match status" value="2"/>
</dbReference>
<evidence type="ECO:0000313" key="2">
    <source>
        <dbReference type="EMBL" id="MBJ7537650.1"/>
    </source>
</evidence>